<dbReference type="NCBIfam" id="TIGR01726">
    <property type="entry name" value="HEQRo_perm_3TM"/>
    <property type="match status" value="1"/>
</dbReference>
<gene>
    <name evidence="11" type="ORF">CLG85_011875</name>
    <name evidence="12" type="ORF">CLG85_07755</name>
</gene>
<evidence type="ECO:0000313" key="13">
    <source>
        <dbReference type="Proteomes" id="UP000217448"/>
    </source>
</evidence>
<evidence type="ECO:0000256" key="9">
    <source>
        <dbReference type="RuleBase" id="RU363032"/>
    </source>
</evidence>
<comment type="similarity">
    <text evidence="2">Belongs to the binding-protein-dependent transport system permease family. HisMQ subfamily.</text>
</comment>
<keyword evidence="5" id="KW-0997">Cell inner membrane</keyword>
<dbReference type="GO" id="GO:0022857">
    <property type="term" value="F:transmembrane transporter activity"/>
    <property type="evidence" value="ECO:0007669"/>
    <property type="project" value="InterPro"/>
</dbReference>
<reference evidence="13" key="2">
    <citation type="submission" date="2023-07" db="EMBL/GenBank/DDBJ databases">
        <title>Yangia mangrovi SAOS 153D genome.</title>
        <authorList>
            <person name="Verma A."/>
            <person name="Pal Y."/>
            <person name="Sundharam S."/>
            <person name="Bisht B."/>
            <person name="Srinivasan K."/>
        </authorList>
    </citation>
    <scope>NUCLEOTIDE SEQUENCE [LARGE SCALE GENOMIC DNA]</scope>
    <source>
        <strain evidence="13">SAOS 153D</strain>
    </source>
</reference>
<dbReference type="Gene3D" id="1.10.3720.10">
    <property type="entry name" value="MetI-like"/>
    <property type="match status" value="1"/>
</dbReference>
<evidence type="ECO:0000256" key="2">
    <source>
        <dbReference type="ARBA" id="ARBA00010072"/>
    </source>
</evidence>
<dbReference type="EMBL" id="NTHN02000019">
    <property type="protein sequence ID" value="MCT4370976.1"/>
    <property type="molecule type" value="Genomic_DNA"/>
</dbReference>
<feature type="transmembrane region" description="Helical" evidence="9">
    <location>
        <begin position="204"/>
        <end position="225"/>
    </location>
</feature>
<evidence type="ECO:0000256" key="8">
    <source>
        <dbReference type="ARBA" id="ARBA00023136"/>
    </source>
</evidence>
<dbReference type="CDD" id="cd06261">
    <property type="entry name" value="TM_PBP2"/>
    <property type="match status" value="1"/>
</dbReference>
<dbReference type="InterPro" id="IPR051613">
    <property type="entry name" value="ABC_transp_permease_HisMQ"/>
</dbReference>
<evidence type="ECO:0000256" key="3">
    <source>
        <dbReference type="ARBA" id="ARBA00022448"/>
    </source>
</evidence>
<keyword evidence="13" id="KW-1185">Reference proteome</keyword>
<evidence type="ECO:0000256" key="7">
    <source>
        <dbReference type="ARBA" id="ARBA00022989"/>
    </source>
</evidence>
<dbReference type="SUPFAM" id="SSF161098">
    <property type="entry name" value="MetI-like"/>
    <property type="match status" value="1"/>
</dbReference>
<comment type="subcellular location">
    <subcellularLocation>
        <location evidence="1">Cell inner membrane</location>
        <topology evidence="1">Multi-pass membrane protein</topology>
    </subcellularLocation>
    <subcellularLocation>
        <location evidence="9">Cell membrane</location>
        <topology evidence="9">Multi-pass membrane protein</topology>
    </subcellularLocation>
</comment>
<evidence type="ECO:0000256" key="6">
    <source>
        <dbReference type="ARBA" id="ARBA00022692"/>
    </source>
</evidence>
<keyword evidence="8 9" id="KW-0472">Membrane</keyword>
<accession>A0A2A3JX73</accession>
<dbReference type="PANTHER" id="PTHR30133:SF2">
    <property type="entry name" value="ARGININE ABC TRANSPORTER PERMEASE PROTEIN ARTQ"/>
    <property type="match status" value="1"/>
</dbReference>
<feature type="domain" description="ABC transmembrane type-1" evidence="10">
    <location>
        <begin position="25"/>
        <end position="225"/>
    </location>
</feature>
<dbReference type="InterPro" id="IPR035906">
    <property type="entry name" value="MetI-like_sf"/>
</dbReference>
<keyword evidence="7 9" id="KW-1133">Transmembrane helix</keyword>
<evidence type="ECO:0000256" key="5">
    <source>
        <dbReference type="ARBA" id="ARBA00022519"/>
    </source>
</evidence>
<dbReference type="GO" id="GO:0043190">
    <property type="term" value="C:ATP-binding cassette (ABC) transporter complex"/>
    <property type="evidence" value="ECO:0007669"/>
    <property type="project" value="InterPro"/>
</dbReference>
<evidence type="ECO:0000313" key="11">
    <source>
        <dbReference type="EMBL" id="MCT4370976.1"/>
    </source>
</evidence>
<dbReference type="EMBL" id="NTHN01000099">
    <property type="protein sequence ID" value="PBD19752.1"/>
    <property type="molecule type" value="Genomic_DNA"/>
</dbReference>
<dbReference type="RefSeq" id="WP_095881749.1">
    <property type="nucleotide sequence ID" value="NZ_NTHN02000019.1"/>
</dbReference>
<evidence type="ECO:0000256" key="1">
    <source>
        <dbReference type="ARBA" id="ARBA00004429"/>
    </source>
</evidence>
<comment type="caution">
    <text evidence="12">The sequence shown here is derived from an EMBL/GenBank/DDBJ whole genome shotgun (WGS) entry which is preliminary data.</text>
</comment>
<feature type="transmembrane region" description="Helical" evidence="9">
    <location>
        <begin position="20"/>
        <end position="49"/>
    </location>
</feature>
<protein>
    <submittedName>
        <fullName evidence="11 12">ABC transporter permease</fullName>
    </submittedName>
</protein>
<dbReference type="OrthoDB" id="9808674at2"/>
<sequence length="238" mass="25420">MDRPGFFDLMSFGPDGWAPALLQATLMTLAVAGTGYLIGGTLGALLAWAKLRGGPVLRGIAGTYTTVLRGIPDLLVIYLFYFGGSMMLTKLMRGFGYEGFVDLPGFAAGAMAIGVVSAAQHAEVFRGAYRAVNPGEIEAASAIGMSRSTLFRRIVLPLTARHALPGMGNVWQITLKESALVSVTGVVELLRQAQIGAGSTRQPFYFFFAAAVLFLVVTWGSGLILGRAERHFNRGLQR</sequence>
<evidence type="ECO:0000313" key="12">
    <source>
        <dbReference type="EMBL" id="PBD19752.1"/>
    </source>
</evidence>
<evidence type="ECO:0000256" key="4">
    <source>
        <dbReference type="ARBA" id="ARBA00022475"/>
    </source>
</evidence>
<dbReference type="Proteomes" id="UP000217448">
    <property type="component" value="Unassembled WGS sequence"/>
</dbReference>
<organism evidence="12">
    <name type="scientific">Alloyangia mangrovi</name>
    <dbReference type="NCBI Taxonomy" id="1779329"/>
    <lineage>
        <taxon>Bacteria</taxon>
        <taxon>Pseudomonadati</taxon>
        <taxon>Pseudomonadota</taxon>
        <taxon>Alphaproteobacteria</taxon>
        <taxon>Rhodobacterales</taxon>
        <taxon>Roseobacteraceae</taxon>
        <taxon>Alloyangia</taxon>
    </lineage>
</organism>
<dbReference type="PANTHER" id="PTHR30133">
    <property type="entry name" value="CATIONIC AMINO ACID TRANSPORTER, MEMBRANE COMPONENT"/>
    <property type="match status" value="1"/>
</dbReference>
<dbReference type="AlphaFoldDB" id="A0A2A3JX73"/>
<evidence type="ECO:0000259" key="10">
    <source>
        <dbReference type="PROSITE" id="PS50928"/>
    </source>
</evidence>
<reference evidence="11" key="3">
    <citation type="submission" date="2024-05" db="EMBL/GenBank/DDBJ databases">
        <title>Yangia mangrovi SAOS 153D genome.</title>
        <authorList>
            <person name="Verma A."/>
            <person name="Pal Y."/>
            <person name="Sundharam S."/>
            <person name="Bisht B."/>
            <person name="Srinivasan K."/>
        </authorList>
    </citation>
    <scope>NUCLEOTIDE SEQUENCE</scope>
    <source>
        <strain evidence="11">SAOS 153D</strain>
    </source>
</reference>
<dbReference type="InterPro" id="IPR010065">
    <property type="entry name" value="AA_ABC_transptr_permease_3TM"/>
</dbReference>
<reference evidence="12" key="1">
    <citation type="submission" date="2017-09" db="EMBL/GenBank/DDBJ databases">
        <title>Yangia sp. SAOS 153D whole genome sequencing.</title>
        <authorList>
            <person name="Verma A."/>
            <person name="Krishnamurthi S."/>
        </authorList>
    </citation>
    <scope>NUCLEOTIDE SEQUENCE [LARGE SCALE GENOMIC DNA]</scope>
    <source>
        <strain evidence="12">SAOS 153D</strain>
    </source>
</reference>
<dbReference type="PROSITE" id="PS50928">
    <property type="entry name" value="ABC_TM1"/>
    <property type="match status" value="1"/>
</dbReference>
<feature type="transmembrane region" description="Helical" evidence="9">
    <location>
        <begin position="61"/>
        <end position="82"/>
    </location>
</feature>
<dbReference type="Pfam" id="PF00528">
    <property type="entry name" value="BPD_transp_1"/>
    <property type="match status" value="1"/>
</dbReference>
<dbReference type="InterPro" id="IPR000515">
    <property type="entry name" value="MetI-like"/>
</dbReference>
<keyword evidence="3 9" id="KW-0813">Transport</keyword>
<proteinExistence type="inferred from homology"/>
<name>A0A2A3JX73_9RHOB</name>
<keyword evidence="6 9" id="KW-0812">Transmembrane</keyword>
<keyword evidence="4" id="KW-1003">Cell membrane</keyword>